<keyword evidence="5" id="KW-1185">Reference proteome</keyword>
<gene>
    <name evidence="4" type="ORF">NMU03_10270</name>
</gene>
<reference evidence="4" key="1">
    <citation type="submission" date="2022-07" db="EMBL/GenBank/DDBJ databases">
        <title>Faecal culturing of patients with breast cancer.</title>
        <authorList>
            <person name="Teng N.M.Y."/>
            <person name="Kiu R."/>
            <person name="Evans R."/>
            <person name="Baker D.J."/>
            <person name="Zenner C."/>
            <person name="Robinson S.D."/>
            <person name="Hall L.J."/>
        </authorList>
    </citation>
    <scope>NUCLEOTIDE SEQUENCE</scope>
    <source>
        <strain evidence="4">LH1062</strain>
    </source>
</reference>
<evidence type="ECO:0000256" key="2">
    <source>
        <dbReference type="PROSITE-ProRule" id="PRU00409"/>
    </source>
</evidence>
<dbReference type="EMBL" id="CP101620">
    <property type="protein sequence ID" value="UTY38078.1"/>
    <property type="molecule type" value="Genomic_DNA"/>
</dbReference>
<keyword evidence="1" id="KW-0436">Ligase</keyword>
<dbReference type="RefSeq" id="WP_290138150.1">
    <property type="nucleotide sequence ID" value="NZ_CP101620.1"/>
</dbReference>
<proteinExistence type="predicted"/>
<evidence type="ECO:0000256" key="1">
    <source>
        <dbReference type="ARBA" id="ARBA00022598"/>
    </source>
</evidence>
<dbReference type="Proteomes" id="UP001060112">
    <property type="component" value="Chromosome"/>
</dbReference>
<evidence type="ECO:0000313" key="4">
    <source>
        <dbReference type="EMBL" id="UTY38078.1"/>
    </source>
</evidence>
<dbReference type="PROSITE" id="PS50975">
    <property type="entry name" value="ATP_GRASP"/>
    <property type="match status" value="1"/>
</dbReference>
<dbReference type="Gene3D" id="3.30.470.20">
    <property type="entry name" value="ATP-grasp fold, B domain"/>
    <property type="match status" value="1"/>
</dbReference>
<feature type="domain" description="ATP-grasp" evidence="3">
    <location>
        <begin position="139"/>
        <end position="341"/>
    </location>
</feature>
<organism evidence="4 5">
    <name type="scientific">Allocoprobacillus halotolerans</name>
    <dbReference type="NCBI Taxonomy" id="2944914"/>
    <lineage>
        <taxon>Bacteria</taxon>
        <taxon>Bacillati</taxon>
        <taxon>Bacillota</taxon>
        <taxon>Erysipelotrichia</taxon>
        <taxon>Erysipelotrichales</taxon>
        <taxon>Erysipelotrichaceae</taxon>
        <taxon>Allocoprobacillus</taxon>
    </lineage>
</organism>
<keyword evidence="2" id="KW-0547">Nucleotide-binding</keyword>
<dbReference type="InterPro" id="IPR011761">
    <property type="entry name" value="ATP-grasp"/>
</dbReference>
<name>A0ABY5HYC9_9FIRM</name>
<evidence type="ECO:0000259" key="3">
    <source>
        <dbReference type="PROSITE" id="PS50975"/>
    </source>
</evidence>
<dbReference type="Pfam" id="PF07478">
    <property type="entry name" value="Dala_Dala_lig_C"/>
    <property type="match status" value="1"/>
</dbReference>
<dbReference type="SUPFAM" id="SSF56059">
    <property type="entry name" value="Glutathione synthetase ATP-binding domain-like"/>
    <property type="match status" value="1"/>
</dbReference>
<dbReference type="InterPro" id="IPR011095">
    <property type="entry name" value="Dala_Dala_lig_C"/>
</dbReference>
<evidence type="ECO:0000313" key="5">
    <source>
        <dbReference type="Proteomes" id="UP001060112"/>
    </source>
</evidence>
<sequence length="355" mass="41323">MMDFNVIIKLYHLIKKQSKLNKEYGMIFVYNSDKTVRDKEHLSECVLPAEKNMIESSFRKVFEYVYTIDGEESFINKIESIRKKHKYVLVYSMAQNIDGIGRRCLIPLLCDYYNLINISADFMASTFSDNKLLMFNILSQNLAKYFPITKYHVEKNDFEEICKMLSNGKWVIKPNDESASIGVHVIDFSAKSKQEIEDYIHRYQNKYPIFSIQKFIDGQEVAVPLLKFNEEYYCPGISEVIFHNQQNYLDYDTVMLEGYSFKEYEGELKEQLIDVSIEVAKSLNFEGISRIDFRISNNQIYIEDIGANPTISETNGVNMIFCDKLSAESSCVYELLIYVKLIGLGLFIPSFNQSK</sequence>
<keyword evidence="2" id="KW-0067">ATP-binding</keyword>
<accession>A0ABY5HYC9</accession>
<protein>
    <submittedName>
        <fullName evidence="4">ATP-grasp domain-containing protein</fullName>
    </submittedName>
</protein>